<evidence type="ECO:0000256" key="9">
    <source>
        <dbReference type="ARBA" id="ARBA00063980"/>
    </source>
</evidence>
<dbReference type="GO" id="GO:0043190">
    <property type="term" value="C:ATP-binding cassette (ABC) transporter complex"/>
    <property type="evidence" value="ECO:0007669"/>
    <property type="project" value="InterPro"/>
</dbReference>
<evidence type="ECO:0000259" key="11">
    <source>
        <dbReference type="Pfam" id="PF00496"/>
    </source>
</evidence>
<dbReference type="Gene3D" id="3.90.76.10">
    <property type="entry name" value="Dipeptide-binding Protein, Domain 1"/>
    <property type="match status" value="1"/>
</dbReference>
<dbReference type="CDD" id="cd08504">
    <property type="entry name" value="PBP2_OppA"/>
    <property type="match status" value="1"/>
</dbReference>
<dbReference type="Gene3D" id="3.40.190.10">
    <property type="entry name" value="Periplasmic binding protein-like II"/>
    <property type="match status" value="1"/>
</dbReference>
<dbReference type="Gene3D" id="3.10.105.10">
    <property type="entry name" value="Dipeptide-binding Protein, Domain 3"/>
    <property type="match status" value="1"/>
</dbReference>
<dbReference type="NCBIfam" id="NF011684">
    <property type="entry name" value="PRK15104.1"/>
    <property type="match status" value="1"/>
</dbReference>
<evidence type="ECO:0000256" key="5">
    <source>
        <dbReference type="ARBA" id="ARBA00022764"/>
    </source>
</evidence>
<comment type="caution">
    <text evidence="13">The sequence shown here is derived from an EMBL/GenBank/DDBJ whole genome shotgun (WGS) entry which is preliminary data.</text>
</comment>
<evidence type="ECO:0000256" key="6">
    <source>
        <dbReference type="ARBA" id="ARBA00022856"/>
    </source>
</evidence>
<evidence type="ECO:0000256" key="2">
    <source>
        <dbReference type="ARBA" id="ARBA00005695"/>
    </source>
</evidence>
<keyword evidence="4" id="KW-0732">Signal</keyword>
<dbReference type="InterPro" id="IPR000914">
    <property type="entry name" value="SBP_5_dom"/>
</dbReference>
<evidence type="ECO:0000256" key="4">
    <source>
        <dbReference type="ARBA" id="ARBA00022729"/>
    </source>
</evidence>
<dbReference type="EMBL" id="AAGDBY010000010">
    <property type="protein sequence ID" value="EBM5892302.1"/>
    <property type="molecule type" value="Genomic_DNA"/>
</dbReference>
<dbReference type="InterPro" id="IPR030678">
    <property type="entry name" value="Peptide/Ni-bd"/>
</dbReference>
<dbReference type="GO" id="GO:1904680">
    <property type="term" value="F:peptide transmembrane transporter activity"/>
    <property type="evidence" value="ECO:0007669"/>
    <property type="project" value="TreeGrafter"/>
</dbReference>
<gene>
    <name evidence="13" type="primary">oppA</name>
    <name evidence="13" type="ORF">D1D77_07800</name>
    <name evidence="12" type="ORF">D1E52_13660</name>
</gene>
<dbReference type="GO" id="GO:0030288">
    <property type="term" value="C:outer membrane-bounded periplasmic space"/>
    <property type="evidence" value="ECO:0007669"/>
    <property type="project" value="TreeGrafter"/>
</dbReference>
<comment type="similarity">
    <text evidence="2">Belongs to the bacterial solute-binding protein 5 family.</text>
</comment>
<dbReference type="SUPFAM" id="SSF53850">
    <property type="entry name" value="Periplasmic binding protein-like II"/>
    <property type="match status" value="1"/>
</dbReference>
<keyword evidence="7" id="KW-0653">Protein transport</keyword>
<name>A0A5T8WM00_SALER</name>
<dbReference type="GO" id="GO:0015833">
    <property type="term" value="P:peptide transport"/>
    <property type="evidence" value="ECO:0007669"/>
    <property type="project" value="UniProtKB-KW"/>
</dbReference>
<evidence type="ECO:0000256" key="8">
    <source>
        <dbReference type="ARBA" id="ARBA00023157"/>
    </source>
</evidence>
<dbReference type="AlphaFoldDB" id="A0A5T8WM00"/>
<dbReference type="PROSITE" id="PS01040">
    <property type="entry name" value="SBP_BACTERIAL_5"/>
    <property type="match status" value="1"/>
</dbReference>
<sequence length="582" mass="65579">MIAKVVTDLTVHLRCCTGTLKGLNRLVKTSNYNEWSTNTMSNITKKSLIAAGILAALMAASAANAADVPAGVQLADKQTLVRNNGSEVQSLDPHKIEGVPESNVNRDLFEGLLISDVEGHPSPGVAEKWENKDFKVWTFHLRKNAKWSDGTPVTASDFVYSWQRLADPNTASPYASYLQYGHIANIDDIIAGKKPATELGVKALDDHTLEVTLGEPVPYFYKLLVHPSVSPVPKSAVEKFGDKWTQPANIVTNGAYKLKNWVVNERIVLERNPQYWDNDKTVINQVTYLPISSEVTDVNRYRSGEIDMTYNNMPIELFQKLKKEIPNEVRVDPYLCTYYYEINNQKAPFNDVRVRTALKLALDRDIIVNKVKNQGDLPGYSYTPPYTDGAKLVEPEWFKWSQKKRNEEAKKLLTEAGFTADKPLTLDLLYNTSDLHKKLAIAVASIWKKNLGANVKLENQEWKTFLDTRHQGAFDVARAAWCADYNEPTSFLNTMLSDSSNNTAHYKSPAFDKLIADTLKVTDDAQRSELYAKAEQQLDQDSAIVPVYYYVNARLVKPWVGGYTGKDPLDNIYVKNLYIIKH</sequence>
<keyword evidence="3" id="KW-0813">Transport</keyword>
<dbReference type="InterPro" id="IPR023765">
    <property type="entry name" value="SBP_5_CS"/>
</dbReference>
<evidence type="ECO:0000256" key="10">
    <source>
        <dbReference type="ARBA" id="ARBA00072558"/>
    </source>
</evidence>
<comment type="subcellular location">
    <subcellularLocation>
        <location evidence="1">Periplasm</location>
    </subcellularLocation>
</comment>
<keyword evidence="5" id="KW-0574">Periplasm</keyword>
<dbReference type="Pfam" id="PF00496">
    <property type="entry name" value="SBP_bac_5"/>
    <property type="match status" value="1"/>
</dbReference>
<organism evidence="13">
    <name type="scientific">Salmonella enterica</name>
    <name type="common">Salmonella choleraesuis</name>
    <dbReference type="NCBI Taxonomy" id="28901"/>
    <lineage>
        <taxon>Bacteria</taxon>
        <taxon>Pseudomonadati</taxon>
        <taxon>Pseudomonadota</taxon>
        <taxon>Gammaproteobacteria</taxon>
        <taxon>Enterobacterales</taxon>
        <taxon>Enterobacteriaceae</taxon>
        <taxon>Salmonella</taxon>
    </lineage>
</organism>
<reference evidence="13" key="1">
    <citation type="submission" date="2018-08" db="EMBL/GenBank/DDBJ databases">
        <authorList>
            <consortium name="PulseNet: The National Subtyping Network for Foodborne Disease Surveillance"/>
            <person name="Tarr C.L."/>
            <person name="Trees E."/>
            <person name="Katz L.S."/>
            <person name="Carleton-Romer H.A."/>
            <person name="Stroika S."/>
            <person name="Kucerova Z."/>
            <person name="Roache K.F."/>
            <person name="Sabol A.L."/>
            <person name="Besser J."/>
            <person name="Gerner-Smidt P."/>
        </authorList>
    </citation>
    <scope>NUCLEOTIDE SEQUENCE</scope>
    <source>
        <strain evidence="12">PNUSAS049162</strain>
        <strain evidence="13">PNUSAS050161</strain>
    </source>
</reference>
<evidence type="ECO:0000313" key="13">
    <source>
        <dbReference type="EMBL" id="EBN8299652.1"/>
    </source>
</evidence>
<dbReference type="EMBL" id="AAGGXD010000011">
    <property type="protein sequence ID" value="EBN8299652.1"/>
    <property type="molecule type" value="Genomic_DNA"/>
</dbReference>
<dbReference type="FunFam" id="3.40.190.10:FF:000018">
    <property type="entry name" value="Oligopeptide ABC transporter, oligopeptide-binding protein"/>
    <property type="match status" value="1"/>
</dbReference>
<proteinExistence type="inferred from homology"/>
<accession>A0A5T8WM00</accession>
<keyword evidence="8" id="KW-1015">Disulfide bond</keyword>
<dbReference type="InterPro" id="IPR039424">
    <property type="entry name" value="SBP_5"/>
</dbReference>
<dbReference type="FunFam" id="3.90.76.10:FF:000001">
    <property type="entry name" value="Oligopeptide ABC transporter substrate-binding protein"/>
    <property type="match status" value="1"/>
</dbReference>
<dbReference type="GO" id="GO:0015031">
    <property type="term" value="P:protein transport"/>
    <property type="evidence" value="ECO:0007669"/>
    <property type="project" value="UniProtKB-KW"/>
</dbReference>
<dbReference type="PANTHER" id="PTHR30290:SF10">
    <property type="entry name" value="PERIPLASMIC OLIGOPEPTIDE-BINDING PROTEIN-RELATED"/>
    <property type="match status" value="1"/>
</dbReference>
<keyword evidence="6" id="KW-0571">Peptide transport</keyword>
<dbReference type="PIRSF" id="PIRSF002741">
    <property type="entry name" value="MppA"/>
    <property type="match status" value="1"/>
</dbReference>
<protein>
    <recommendedName>
        <fullName evidence="10">Periplasmic oligopeptide-binding protein OppA</fullName>
    </recommendedName>
</protein>
<evidence type="ECO:0000256" key="1">
    <source>
        <dbReference type="ARBA" id="ARBA00004418"/>
    </source>
</evidence>
<evidence type="ECO:0000313" key="12">
    <source>
        <dbReference type="EMBL" id="EBM5892302.1"/>
    </source>
</evidence>
<feature type="domain" description="Solute-binding protein family 5" evidence="11">
    <location>
        <begin position="121"/>
        <end position="502"/>
    </location>
</feature>
<comment type="subunit">
    <text evidence="9">The complex is composed of two ATP-binding proteins (OppD and OppF), two transmembrane proteins (OppB and OppC) and a solute-binding protein (OppA).</text>
</comment>
<dbReference type="FunFam" id="3.10.105.10:FF:000001">
    <property type="entry name" value="Oligopeptide ABC transporter, oligopeptide-binding protein"/>
    <property type="match status" value="1"/>
</dbReference>
<dbReference type="PANTHER" id="PTHR30290">
    <property type="entry name" value="PERIPLASMIC BINDING COMPONENT OF ABC TRANSPORTER"/>
    <property type="match status" value="1"/>
</dbReference>
<evidence type="ECO:0000256" key="3">
    <source>
        <dbReference type="ARBA" id="ARBA00022448"/>
    </source>
</evidence>
<evidence type="ECO:0000256" key="7">
    <source>
        <dbReference type="ARBA" id="ARBA00022927"/>
    </source>
</evidence>